<evidence type="ECO:0000256" key="1">
    <source>
        <dbReference type="ARBA" id="ARBA00001933"/>
    </source>
</evidence>
<dbReference type="PROSITE" id="PS00599">
    <property type="entry name" value="AA_TRANSFER_CLASS_2"/>
    <property type="match status" value="1"/>
</dbReference>
<comment type="caution">
    <text evidence="8">The sequence shown here is derived from an EMBL/GenBank/DDBJ whole genome shotgun (WGS) entry which is preliminary data.</text>
</comment>
<dbReference type="InterPro" id="IPR050087">
    <property type="entry name" value="AON_synthase_class-II"/>
</dbReference>
<evidence type="ECO:0000313" key="8">
    <source>
        <dbReference type="EMBL" id="NAS12604.1"/>
    </source>
</evidence>
<dbReference type="Pfam" id="PF00155">
    <property type="entry name" value="Aminotran_1_2"/>
    <property type="match status" value="1"/>
</dbReference>
<evidence type="ECO:0000256" key="6">
    <source>
        <dbReference type="RuleBase" id="RU003693"/>
    </source>
</evidence>
<evidence type="ECO:0000313" key="9">
    <source>
        <dbReference type="Proteomes" id="UP000475249"/>
    </source>
</evidence>
<dbReference type="GO" id="GO:0030170">
    <property type="term" value="F:pyridoxal phosphate binding"/>
    <property type="evidence" value="ECO:0007669"/>
    <property type="project" value="InterPro"/>
</dbReference>
<dbReference type="AlphaFoldDB" id="A0A6L9ECY1"/>
<evidence type="ECO:0000256" key="5">
    <source>
        <dbReference type="ARBA" id="ARBA00022898"/>
    </source>
</evidence>
<evidence type="ECO:0000256" key="3">
    <source>
        <dbReference type="ARBA" id="ARBA00010008"/>
    </source>
</evidence>
<gene>
    <name evidence="8" type="ORF">GTQ38_11365</name>
</gene>
<dbReference type="RefSeq" id="WP_161435638.1">
    <property type="nucleotide sequence ID" value="NZ_WXYO01000005.1"/>
</dbReference>
<keyword evidence="8" id="KW-0032">Aminotransferase</keyword>
<comment type="cofactor">
    <cofactor evidence="1 6">
        <name>pyridoxal 5'-phosphate</name>
        <dbReference type="ChEBI" id="CHEBI:597326"/>
    </cofactor>
</comment>
<name>A0A6L9ECY1_9FLAO</name>
<feature type="domain" description="Aminotransferase class I/classII large" evidence="7">
    <location>
        <begin position="30"/>
        <end position="375"/>
    </location>
</feature>
<keyword evidence="9" id="KW-1185">Reference proteome</keyword>
<protein>
    <submittedName>
        <fullName evidence="8">Aminotransferase class I/II-fold pyridoxal phosphate-dependent enzyme</fullName>
    </submittedName>
</protein>
<dbReference type="PANTHER" id="PTHR13693">
    <property type="entry name" value="CLASS II AMINOTRANSFERASE/8-AMINO-7-OXONONANOATE SYNTHASE"/>
    <property type="match status" value="1"/>
</dbReference>
<keyword evidence="5 6" id="KW-0663">Pyridoxal phosphate</keyword>
<dbReference type="SUPFAM" id="SSF53383">
    <property type="entry name" value="PLP-dependent transferases"/>
    <property type="match status" value="1"/>
</dbReference>
<dbReference type="GO" id="GO:0008483">
    <property type="term" value="F:transaminase activity"/>
    <property type="evidence" value="ECO:0007669"/>
    <property type="project" value="UniProtKB-KW"/>
</dbReference>
<keyword evidence="4 8" id="KW-0808">Transferase</keyword>
<dbReference type="InterPro" id="IPR015422">
    <property type="entry name" value="PyrdxlP-dep_Trfase_small"/>
</dbReference>
<dbReference type="InterPro" id="IPR004839">
    <property type="entry name" value="Aminotransferase_I/II_large"/>
</dbReference>
<organism evidence="8 9">
    <name type="scientific">Poritiphilus flavus</name>
    <dbReference type="NCBI Taxonomy" id="2697053"/>
    <lineage>
        <taxon>Bacteria</taxon>
        <taxon>Pseudomonadati</taxon>
        <taxon>Bacteroidota</taxon>
        <taxon>Flavobacteriia</taxon>
        <taxon>Flavobacteriales</taxon>
        <taxon>Flavobacteriaceae</taxon>
        <taxon>Poritiphilus</taxon>
    </lineage>
</organism>
<dbReference type="InterPro" id="IPR001917">
    <property type="entry name" value="Aminotrans_II_pyridoxalP_BS"/>
</dbReference>
<proteinExistence type="inferred from homology"/>
<evidence type="ECO:0000256" key="4">
    <source>
        <dbReference type="ARBA" id="ARBA00022679"/>
    </source>
</evidence>
<comment type="pathway">
    <text evidence="2">Lipid metabolism.</text>
</comment>
<evidence type="ECO:0000256" key="2">
    <source>
        <dbReference type="ARBA" id="ARBA00005189"/>
    </source>
</evidence>
<accession>A0A6L9ECY1</accession>
<dbReference type="EMBL" id="WXYO01000005">
    <property type="protein sequence ID" value="NAS12604.1"/>
    <property type="molecule type" value="Genomic_DNA"/>
</dbReference>
<dbReference type="Gene3D" id="3.40.640.10">
    <property type="entry name" value="Type I PLP-dependent aspartate aminotransferase-like (Major domain)"/>
    <property type="match status" value="1"/>
</dbReference>
<dbReference type="InterPro" id="IPR015421">
    <property type="entry name" value="PyrdxlP-dep_Trfase_major"/>
</dbReference>
<dbReference type="Proteomes" id="UP000475249">
    <property type="component" value="Unassembled WGS sequence"/>
</dbReference>
<reference evidence="8 9" key="1">
    <citation type="submission" date="2020-01" db="EMBL/GenBank/DDBJ databases">
        <title>Bacteria diversity of Porities sp.</title>
        <authorList>
            <person name="Wang G."/>
        </authorList>
    </citation>
    <scope>NUCLEOTIDE SEQUENCE [LARGE SCALE GENOMIC DNA]</scope>
    <source>
        <strain evidence="8 9">R33</strain>
    </source>
</reference>
<sequence>MTDFPDKLNKLLEQRKAEDSLRSLETAKRLVDFSSNDYLGLARNPNLFHQSSGLLETMKIEESGATASRLLSGNHRLYQELESLLCRFYKAEAALVFNSGYDANIGLFSSVLQRNDLVFFDELIHASIRDGIMMSHAKSYKFTHNDLQDLRQKITRSLNPGSKKGAHTIYVVTESVFSMDGDSPALSELTELCQEFGCYLIVDEAHAIGVMGTGRGVLLHQSLENKVFARVVTFGKAMGCHGAAVLGSGSLKSYLTNFARSLIYSTGLPPHSLATILKAHEFIVSKEASEARKSLLENTGFFDQQIKAKDLRARVIPSDSAIRSCIIPGNKRVRQISKELADAGFDVRPILSPTVAAGTERLRFCLHSYNTQAEINGVLTILAAALQK</sequence>
<evidence type="ECO:0000259" key="7">
    <source>
        <dbReference type="Pfam" id="PF00155"/>
    </source>
</evidence>
<dbReference type="PANTHER" id="PTHR13693:SF77">
    <property type="entry name" value="8-AMINO-7-OXONONANOATE SYNTHASE"/>
    <property type="match status" value="1"/>
</dbReference>
<comment type="similarity">
    <text evidence="3">Belongs to the class-II pyridoxal-phosphate-dependent aminotransferase family. BioF subfamily.</text>
</comment>
<dbReference type="InterPro" id="IPR015424">
    <property type="entry name" value="PyrdxlP-dep_Trfase"/>
</dbReference>
<dbReference type="Gene3D" id="3.90.1150.10">
    <property type="entry name" value="Aspartate Aminotransferase, domain 1"/>
    <property type="match status" value="1"/>
</dbReference>